<comment type="similarity">
    <text evidence="1">Belongs to the LysR transcriptional regulatory family.</text>
</comment>
<accession>A0AAI8TVR9</accession>
<dbReference type="GO" id="GO:0032993">
    <property type="term" value="C:protein-DNA complex"/>
    <property type="evidence" value="ECO:0007669"/>
    <property type="project" value="TreeGrafter"/>
</dbReference>
<sequence length="301" mass="32413">MKFDLERLAVLAAVAKHGSMTAAAEELSYTPSAVSQQIRRLESELRTPMVDRHPRGVTLTEAGRAVVARAEAISGQLRGLENDLDDLAGLRAGTLRIGVFPTFAASLLPSVITRFRSRHPGVAVEVRSSRNAPLRELLISGEIDLGLAWDYPWNRAEDAAITTEELMLDPTILLLPATHPMAARTDVDPAGLTSETWVVRANHPTTDVLERCARANGFVPNIAAETNDYPELQAMVAAGFGIAMCPALATQPLRDDLVVRRLRPDVPARRISTAHSAGRALSPSHQAMLSAMRSVAAGRPG</sequence>
<gene>
    <name evidence="9" type="primary">cmpR_4</name>
    <name evidence="9" type="ORF">hbim_03686</name>
</gene>
<keyword evidence="5" id="KW-0804">Transcription</keyword>
<name>A0AAI8TVR9_MYCME</name>
<dbReference type="Gene3D" id="3.40.190.10">
    <property type="entry name" value="Periplasmic binding protein-like II"/>
    <property type="match status" value="2"/>
</dbReference>
<keyword evidence="4" id="KW-0010">Activator</keyword>
<evidence type="ECO:0000256" key="7">
    <source>
        <dbReference type="ARBA" id="ARBA00056658"/>
    </source>
</evidence>
<evidence type="ECO:0000259" key="8">
    <source>
        <dbReference type="PROSITE" id="PS50931"/>
    </source>
</evidence>
<evidence type="ECO:0000256" key="3">
    <source>
        <dbReference type="ARBA" id="ARBA00023125"/>
    </source>
</evidence>
<keyword evidence="2" id="KW-0805">Transcription regulation</keyword>
<dbReference type="InterPro" id="IPR005119">
    <property type="entry name" value="LysR_subst-bd"/>
</dbReference>
<organism evidence="9 10">
    <name type="scientific">Mycolicibacterium mageritense</name>
    <name type="common">Mycobacterium mageritense</name>
    <dbReference type="NCBI Taxonomy" id="53462"/>
    <lineage>
        <taxon>Bacteria</taxon>
        <taxon>Bacillati</taxon>
        <taxon>Actinomycetota</taxon>
        <taxon>Actinomycetes</taxon>
        <taxon>Mycobacteriales</taxon>
        <taxon>Mycobacteriaceae</taxon>
        <taxon>Mycolicibacterium</taxon>
    </lineage>
</organism>
<dbReference type="GO" id="GO:0003700">
    <property type="term" value="F:DNA-binding transcription factor activity"/>
    <property type="evidence" value="ECO:0007669"/>
    <property type="project" value="InterPro"/>
</dbReference>
<evidence type="ECO:0000256" key="4">
    <source>
        <dbReference type="ARBA" id="ARBA00023159"/>
    </source>
</evidence>
<feature type="domain" description="HTH lysR-type" evidence="8">
    <location>
        <begin position="3"/>
        <end position="60"/>
    </location>
</feature>
<dbReference type="EMBL" id="AP027452">
    <property type="protein sequence ID" value="BDY29746.1"/>
    <property type="molecule type" value="Genomic_DNA"/>
</dbReference>
<dbReference type="AlphaFoldDB" id="A0AAI8TVR9"/>
<dbReference type="SUPFAM" id="SSF53850">
    <property type="entry name" value="Periplasmic binding protein-like II"/>
    <property type="match status" value="1"/>
</dbReference>
<dbReference type="GO" id="GO:0003677">
    <property type="term" value="F:DNA binding"/>
    <property type="evidence" value="ECO:0007669"/>
    <property type="project" value="UniProtKB-KW"/>
</dbReference>
<dbReference type="RefSeq" id="WP_229481516.1">
    <property type="nucleotide sequence ID" value="NZ_AP027452.1"/>
</dbReference>
<evidence type="ECO:0000256" key="6">
    <source>
        <dbReference type="ARBA" id="ARBA00040885"/>
    </source>
</evidence>
<evidence type="ECO:0000256" key="2">
    <source>
        <dbReference type="ARBA" id="ARBA00023015"/>
    </source>
</evidence>
<dbReference type="PROSITE" id="PS50931">
    <property type="entry name" value="HTH_LYSR"/>
    <property type="match status" value="1"/>
</dbReference>
<comment type="function">
    <text evidence="7">Required for the induction the katG gene for catalase. Involved in the response to hydrogen peroxide.</text>
</comment>
<evidence type="ECO:0000313" key="10">
    <source>
        <dbReference type="Proteomes" id="UP001241092"/>
    </source>
</evidence>
<reference evidence="9" key="1">
    <citation type="submission" date="2023-03" db="EMBL/GenBank/DDBJ databases">
        <title>Draft genome sequence of a Mycolicibacterium mageritense strain H4_3_1 isolated from a hybrid biological-inorganic system reactor.</title>
        <authorList>
            <person name="Feng X."/>
            <person name="Kazama D."/>
            <person name="Sato K."/>
            <person name="Kobayashi H."/>
        </authorList>
    </citation>
    <scope>NUCLEOTIDE SEQUENCE</scope>
    <source>
        <strain evidence="9">H4_3_1</strain>
    </source>
</reference>
<dbReference type="Pfam" id="PF03466">
    <property type="entry name" value="LysR_substrate"/>
    <property type="match status" value="1"/>
</dbReference>
<proteinExistence type="inferred from homology"/>
<keyword evidence="3" id="KW-0238">DNA-binding</keyword>
<dbReference type="FunFam" id="1.10.10.10:FF:000001">
    <property type="entry name" value="LysR family transcriptional regulator"/>
    <property type="match status" value="1"/>
</dbReference>
<evidence type="ECO:0000256" key="5">
    <source>
        <dbReference type="ARBA" id="ARBA00023163"/>
    </source>
</evidence>
<dbReference type="PANTHER" id="PTHR30346:SF29">
    <property type="entry name" value="LYSR SUBSTRATE-BINDING"/>
    <property type="match status" value="1"/>
</dbReference>
<dbReference type="InterPro" id="IPR036390">
    <property type="entry name" value="WH_DNA-bd_sf"/>
</dbReference>
<dbReference type="SUPFAM" id="SSF46785">
    <property type="entry name" value="Winged helix' DNA-binding domain"/>
    <property type="match status" value="1"/>
</dbReference>
<dbReference type="CDD" id="cd08423">
    <property type="entry name" value="PBP2_LTTR_like_6"/>
    <property type="match status" value="1"/>
</dbReference>
<dbReference type="Pfam" id="PF00126">
    <property type="entry name" value="HTH_1"/>
    <property type="match status" value="1"/>
</dbReference>
<dbReference type="InterPro" id="IPR036388">
    <property type="entry name" value="WH-like_DNA-bd_sf"/>
</dbReference>
<dbReference type="PANTHER" id="PTHR30346">
    <property type="entry name" value="TRANSCRIPTIONAL DUAL REGULATOR HCAR-RELATED"/>
    <property type="match status" value="1"/>
</dbReference>
<dbReference type="Gene3D" id="1.10.10.10">
    <property type="entry name" value="Winged helix-like DNA-binding domain superfamily/Winged helix DNA-binding domain"/>
    <property type="match status" value="1"/>
</dbReference>
<dbReference type="Proteomes" id="UP001241092">
    <property type="component" value="Chromosome"/>
</dbReference>
<evidence type="ECO:0000313" key="9">
    <source>
        <dbReference type="EMBL" id="BDY29746.1"/>
    </source>
</evidence>
<protein>
    <recommendedName>
        <fullName evidence="6">Probable hydrogen peroxide-inducible genes activator</fullName>
    </recommendedName>
</protein>
<evidence type="ECO:0000256" key="1">
    <source>
        <dbReference type="ARBA" id="ARBA00009437"/>
    </source>
</evidence>
<dbReference type="InterPro" id="IPR000847">
    <property type="entry name" value="LysR_HTH_N"/>
</dbReference>